<sequence length="946" mass="108918">MSDLEDEDVILDDIKALQEVLTKKQSDGLKKELVSEDPFRTEHSQCEPSTSQANNPLSPSSTIQDCCTVDPLVDGEESDNEWNENINSSLDLSSPEAALNLNRKIINLLVNAQRKLRLLLKECQRKQVLIDEKLQKINSNPFSRTLLTISGIPYFKDKRHFPAPKNQDAKLKANRGELQIIELPCPLRWTLKDRNTLWEAIFCEAKMIAQQVARKQQPNNGQHLSYAEDPLNLEFKLTAKRIPEQIAQTFKNLVGPIGSREFDWLKIAVTDFNERHSASECRAMWNVFLHPDINKSKWKKAEDMDLKKLAENYNFQNWDLVAEKLGTNRTGYQCFIRFNTNFRNNMLNRNSFWSKEEDQKLIDAVNGLRTGNFIPWGEVAKLMGQRRKQQIYMRWNYSLAPNLKKGRFTEEEDKLLLAGVNKFGANFTKISVSLLPHRTTAQLNDHYRTLLHEKKNEWTLQDDTKLVDLVEKFGNNWSAISKEFSNKSRVQVRHRHTSILRYLSRGLSLRSIPRWGQKSEEVCIEDSTMTGEERLQEISRCLRTPYEKDGNDGKRSNLSDIDIELQDYFKGMYRTTSKPGRNSKFYTAEELNYKTPRLHVMLQLLNADLDIPDDFDQEPQLTEKDKQLLTSLVKYSRDETLASDMQQKLVEHTRQKMFGSSMVTECEDRFIPPFPFDGKKIISRIKKGTVTGINYDPTNEPTTVELDKNFKTPELVISQMGGLQSELAFEKMAKKFIGKTENFPTDTVFSKEIPERSGKLLPIKFISLPNSGKLNSASEIIDMNAPSTSGVVSNPDTSETEQSMPGINESSSKITRRKLTKYWPEMLIPPNYTTLLGFRGILLSKHILEADNLVEDEYDELEDYRMTTEGRQALELFEERLAKLFKFPIELSEVAPPVLHDMREKDLDSVGNNCQRRRKGSKECGGSETKRKAKFAKLNVEEISET</sequence>
<keyword evidence="2" id="KW-0805">Transcription regulation</keyword>
<evidence type="ECO:0000259" key="8">
    <source>
        <dbReference type="PROSITE" id="PS51294"/>
    </source>
</evidence>
<dbReference type="SMART" id="SM00717">
    <property type="entry name" value="SANT"/>
    <property type="match status" value="4"/>
</dbReference>
<gene>
    <name evidence="10" type="primary">LOC107225063</name>
</gene>
<proteinExistence type="predicted"/>
<keyword evidence="5" id="KW-0539">Nucleus</keyword>
<evidence type="ECO:0000256" key="1">
    <source>
        <dbReference type="ARBA" id="ARBA00004123"/>
    </source>
</evidence>
<comment type="subcellular location">
    <subcellularLocation>
        <location evidence="1">Nucleus</location>
    </subcellularLocation>
</comment>
<keyword evidence="4" id="KW-0804">Transcription</keyword>
<keyword evidence="3" id="KW-0238">DNA-binding</keyword>
<dbReference type="PROSITE" id="PS50090">
    <property type="entry name" value="MYB_LIKE"/>
    <property type="match status" value="4"/>
</dbReference>
<feature type="region of interest" description="Disordered" evidence="6">
    <location>
        <begin position="25"/>
        <end position="62"/>
    </location>
</feature>
<evidence type="ECO:0000256" key="2">
    <source>
        <dbReference type="ARBA" id="ARBA00023015"/>
    </source>
</evidence>
<organism evidence="9 10">
    <name type="scientific">Neodiprion lecontei</name>
    <name type="common">Redheaded pine sawfly</name>
    <dbReference type="NCBI Taxonomy" id="441921"/>
    <lineage>
        <taxon>Eukaryota</taxon>
        <taxon>Metazoa</taxon>
        <taxon>Ecdysozoa</taxon>
        <taxon>Arthropoda</taxon>
        <taxon>Hexapoda</taxon>
        <taxon>Insecta</taxon>
        <taxon>Pterygota</taxon>
        <taxon>Neoptera</taxon>
        <taxon>Endopterygota</taxon>
        <taxon>Hymenoptera</taxon>
        <taxon>Tenthredinoidea</taxon>
        <taxon>Diprionidae</taxon>
        <taxon>Diprioninae</taxon>
        <taxon>Neodiprion</taxon>
    </lineage>
</organism>
<feature type="domain" description="Myb-like" evidence="7">
    <location>
        <begin position="454"/>
        <end position="500"/>
    </location>
</feature>
<evidence type="ECO:0000256" key="4">
    <source>
        <dbReference type="ARBA" id="ARBA00023163"/>
    </source>
</evidence>
<feature type="domain" description="Myb-like" evidence="7">
    <location>
        <begin position="400"/>
        <end position="451"/>
    </location>
</feature>
<accession>A0ABM3FD08</accession>
<dbReference type="Gene3D" id="1.10.10.60">
    <property type="entry name" value="Homeodomain-like"/>
    <property type="match status" value="4"/>
</dbReference>
<evidence type="ECO:0000259" key="7">
    <source>
        <dbReference type="PROSITE" id="PS50090"/>
    </source>
</evidence>
<name>A0ABM3FD08_NEOLC</name>
<feature type="domain" description="Myb-like" evidence="7">
    <location>
        <begin position="290"/>
        <end position="342"/>
    </location>
</feature>
<dbReference type="InterPro" id="IPR001005">
    <property type="entry name" value="SANT/Myb"/>
</dbReference>
<evidence type="ECO:0000313" key="9">
    <source>
        <dbReference type="Proteomes" id="UP000829291"/>
    </source>
</evidence>
<feature type="region of interest" description="Disordered" evidence="6">
    <location>
        <begin position="785"/>
        <end position="811"/>
    </location>
</feature>
<feature type="domain" description="Myb-like" evidence="7">
    <location>
        <begin position="353"/>
        <end position="399"/>
    </location>
</feature>
<feature type="compositionally biased region" description="Basic and acidic residues" evidence="6">
    <location>
        <begin position="25"/>
        <end position="45"/>
    </location>
</feature>
<dbReference type="Proteomes" id="UP000829291">
    <property type="component" value="Chromosome 1"/>
</dbReference>
<evidence type="ECO:0000256" key="6">
    <source>
        <dbReference type="SAM" id="MobiDB-lite"/>
    </source>
</evidence>
<dbReference type="Pfam" id="PF13921">
    <property type="entry name" value="Myb_DNA-bind_6"/>
    <property type="match status" value="1"/>
</dbReference>
<reference evidence="10" key="1">
    <citation type="submission" date="2025-08" db="UniProtKB">
        <authorList>
            <consortium name="RefSeq"/>
        </authorList>
    </citation>
    <scope>IDENTIFICATION</scope>
    <source>
        <tissue evidence="10">Thorax and Abdomen</tissue>
    </source>
</reference>
<feature type="domain" description="HTH myb-type" evidence="8">
    <location>
        <begin position="400"/>
        <end position="455"/>
    </location>
</feature>
<evidence type="ECO:0000256" key="5">
    <source>
        <dbReference type="ARBA" id="ARBA00023242"/>
    </source>
</evidence>
<dbReference type="PANTHER" id="PTHR46621">
    <property type="entry name" value="SNRNA-ACTIVATING PROTEIN COMPLEX SUBUNIT 4"/>
    <property type="match status" value="1"/>
</dbReference>
<feature type="domain" description="HTH myb-type" evidence="8">
    <location>
        <begin position="290"/>
        <end position="346"/>
    </location>
</feature>
<dbReference type="PANTHER" id="PTHR46621:SF1">
    <property type="entry name" value="SNRNA-ACTIVATING PROTEIN COMPLEX SUBUNIT 4"/>
    <property type="match status" value="1"/>
</dbReference>
<dbReference type="CDD" id="cd00167">
    <property type="entry name" value="SANT"/>
    <property type="match status" value="4"/>
</dbReference>
<dbReference type="RefSeq" id="XP_046585893.1">
    <property type="nucleotide sequence ID" value="XM_046729937.1"/>
</dbReference>
<dbReference type="Pfam" id="PF00249">
    <property type="entry name" value="Myb_DNA-binding"/>
    <property type="match status" value="2"/>
</dbReference>
<dbReference type="GeneID" id="107225063"/>
<dbReference type="SUPFAM" id="SSF46689">
    <property type="entry name" value="Homeodomain-like"/>
    <property type="match status" value="3"/>
</dbReference>
<evidence type="ECO:0000313" key="10">
    <source>
        <dbReference type="RefSeq" id="XP_046585893.1"/>
    </source>
</evidence>
<dbReference type="InterPro" id="IPR017930">
    <property type="entry name" value="Myb_dom"/>
</dbReference>
<evidence type="ECO:0000256" key="3">
    <source>
        <dbReference type="ARBA" id="ARBA00023125"/>
    </source>
</evidence>
<dbReference type="InterPro" id="IPR051575">
    <property type="entry name" value="Myb-like_DNA-bd"/>
</dbReference>
<feature type="compositionally biased region" description="Polar residues" evidence="6">
    <location>
        <begin position="46"/>
        <end position="62"/>
    </location>
</feature>
<dbReference type="PROSITE" id="PS51294">
    <property type="entry name" value="HTH_MYB"/>
    <property type="match status" value="3"/>
</dbReference>
<feature type="domain" description="HTH myb-type" evidence="8">
    <location>
        <begin position="458"/>
        <end position="504"/>
    </location>
</feature>
<protein>
    <submittedName>
        <fullName evidence="10">snRNA-activating protein complex subunit 4</fullName>
    </submittedName>
</protein>
<keyword evidence="9" id="KW-1185">Reference proteome</keyword>
<dbReference type="InterPro" id="IPR009057">
    <property type="entry name" value="Homeodomain-like_sf"/>
</dbReference>